<organism evidence="3 4">
    <name type="scientific">Ruegeria meonggei</name>
    <dbReference type="NCBI Taxonomy" id="1446476"/>
    <lineage>
        <taxon>Bacteria</taxon>
        <taxon>Pseudomonadati</taxon>
        <taxon>Pseudomonadota</taxon>
        <taxon>Alphaproteobacteria</taxon>
        <taxon>Rhodobacterales</taxon>
        <taxon>Roseobacteraceae</taxon>
        <taxon>Ruegeria</taxon>
    </lineage>
</organism>
<dbReference type="InterPro" id="IPR013538">
    <property type="entry name" value="ASHA1/2-like_C"/>
</dbReference>
<dbReference type="EMBL" id="FWFP01000009">
    <property type="protein sequence ID" value="SLN63386.1"/>
    <property type="molecule type" value="Genomic_DNA"/>
</dbReference>
<dbReference type="Proteomes" id="UP000193778">
    <property type="component" value="Unassembled WGS sequence"/>
</dbReference>
<protein>
    <recommendedName>
        <fullName evidence="2">Activator of Hsp90 ATPase homologue 1/2-like C-terminal domain-containing protein</fullName>
    </recommendedName>
</protein>
<gene>
    <name evidence="3" type="ORF">RUM8411_03139</name>
</gene>
<accession>A0A1X6ZW52</accession>
<evidence type="ECO:0000313" key="3">
    <source>
        <dbReference type="EMBL" id="SLN63386.1"/>
    </source>
</evidence>
<dbReference type="AlphaFoldDB" id="A0A1X6ZW52"/>
<dbReference type="SUPFAM" id="SSF55961">
    <property type="entry name" value="Bet v1-like"/>
    <property type="match status" value="1"/>
</dbReference>
<name>A0A1X6ZW52_9RHOB</name>
<dbReference type="Pfam" id="PF08327">
    <property type="entry name" value="AHSA1"/>
    <property type="match status" value="1"/>
</dbReference>
<dbReference type="Gene3D" id="3.30.530.20">
    <property type="match status" value="1"/>
</dbReference>
<dbReference type="CDD" id="cd07814">
    <property type="entry name" value="SRPBCC_CalC_Aha1-like"/>
    <property type="match status" value="1"/>
</dbReference>
<keyword evidence="4" id="KW-1185">Reference proteome</keyword>
<dbReference type="InterPro" id="IPR023393">
    <property type="entry name" value="START-like_dom_sf"/>
</dbReference>
<dbReference type="OrthoDB" id="9805228at2"/>
<evidence type="ECO:0000259" key="2">
    <source>
        <dbReference type="Pfam" id="PF08327"/>
    </source>
</evidence>
<comment type="similarity">
    <text evidence="1">Belongs to the AHA1 family.</text>
</comment>
<dbReference type="RefSeq" id="WP_085823630.1">
    <property type="nucleotide sequence ID" value="NZ_FWFP01000009.1"/>
</dbReference>
<feature type="domain" description="Activator of Hsp90 ATPase homologue 1/2-like C-terminal" evidence="2">
    <location>
        <begin position="15"/>
        <end position="157"/>
    </location>
</feature>
<proteinExistence type="inferred from homology"/>
<evidence type="ECO:0000256" key="1">
    <source>
        <dbReference type="ARBA" id="ARBA00006817"/>
    </source>
</evidence>
<evidence type="ECO:0000313" key="4">
    <source>
        <dbReference type="Proteomes" id="UP000193778"/>
    </source>
</evidence>
<reference evidence="4" key="1">
    <citation type="submission" date="2017-03" db="EMBL/GenBank/DDBJ databases">
        <authorList>
            <person name="Rodrigo-Torres L."/>
            <person name="Arahal R.D."/>
            <person name="Lucena T."/>
        </authorList>
    </citation>
    <scope>NUCLEOTIDE SEQUENCE [LARGE SCALE GENOMIC DNA]</scope>
    <source>
        <strain evidence="4">CECT 8411</strain>
    </source>
</reference>
<sequence length="163" mass="18311">MNDEKKWVKIEREFDAPIGTIWDMWTDPALFSAWYGPRGMSVPVAEMDVVVGGTRKVCMEMKSAERPMKMWFTGVYKEVTRPHRLVYTESMCDEDGTLITPQAMGMPDDFPDITEIIVELSEANGKTLMTMVHVGVEEGTAGAGGWNQAFDKLGEYLASREFG</sequence>